<accession>A0A6N6JDM8</accession>
<name>A0A6N6JDM8_9RHOB</name>
<reference evidence="1 2" key="1">
    <citation type="submission" date="2019-12" db="EMBL/GenBank/DDBJ databases">
        <title>Litoreibacter badius sp. nov., a novel bacteriochlorophyll a-containing bacterium in the genus Litoreibacter.</title>
        <authorList>
            <person name="Kanamuro M."/>
            <person name="Takabe Y."/>
            <person name="Mori K."/>
            <person name="Takaichi S."/>
            <person name="Hanada S."/>
        </authorList>
    </citation>
    <scope>NUCLEOTIDE SEQUENCE [LARGE SCALE GENOMIC DNA]</scope>
    <source>
        <strain evidence="1 2">K6</strain>
    </source>
</reference>
<proteinExistence type="predicted"/>
<dbReference type="OrthoDB" id="281270at2"/>
<gene>
    <name evidence="1" type="ORF">KIN_04920</name>
</gene>
<evidence type="ECO:0000313" key="1">
    <source>
        <dbReference type="EMBL" id="GFE63418.1"/>
    </source>
</evidence>
<evidence type="ECO:0000313" key="2">
    <source>
        <dbReference type="Proteomes" id="UP000436822"/>
    </source>
</evidence>
<sequence length="108" mass="12378">MPMTIHTSTDRADIEMRWLELTKITLPEVAGGRDWPIKFDHCFQRVLLDNACDGVWYDHIEGRPAYKWASDATLVRAIKLGQAVLVGSEDLVDLNNKSLDWRGKKRNP</sequence>
<dbReference type="Proteomes" id="UP000436822">
    <property type="component" value="Unassembled WGS sequence"/>
</dbReference>
<dbReference type="AlphaFoldDB" id="A0A6N6JDM8"/>
<keyword evidence="2" id="KW-1185">Reference proteome</keyword>
<comment type="caution">
    <text evidence="1">The sequence shown here is derived from an EMBL/GenBank/DDBJ whole genome shotgun (WGS) entry which is preliminary data.</text>
</comment>
<protein>
    <submittedName>
        <fullName evidence="1">Uncharacterized protein</fullName>
    </submittedName>
</protein>
<dbReference type="EMBL" id="BLJE01000001">
    <property type="protein sequence ID" value="GFE63418.1"/>
    <property type="molecule type" value="Genomic_DNA"/>
</dbReference>
<organism evidence="1 2">
    <name type="scientific">Litoreibacter roseus</name>
    <dbReference type="NCBI Taxonomy" id="2601869"/>
    <lineage>
        <taxon>Bacteria</taxon>
        <taxon>Pseudomonadati</taxon>
        <taxon>Pseudomonadota</taxon>
        <taxon>Alphaproteobacteria</taxon>
        <taxon>Rhodobacterales</taxon>
        <taxon>Roseobacteraceae</taxon>
        <taxon>Litoreibacter</taxon>
    </lineage>
</organism>